<dbReference type="EMBL" id="JACDUS010000006">
    <property type="protein sequence ID" value="MBA2882040.1"/>
    <property type="molecule type" value="Genomic_DNA"/>
</dbReference>
<reference evidence="2 3" key="1">
    <citation type="submission" date="2020-07" db="EMBL/GenBank/DDBJ databases">
        <title>Genomic Encyclopedia of Type Strains, Phase IV (KMG-IV): sequencing the most valuable type-strain genomes for metagenomic binning, comparative biology and taxonomic classification.</title>
        <authorList>
            <person name="Goeker M."/>
        </authorList>
    </citation>
    <scope>NUCLEOTIDE SEQUENCE [LARGE SCALE GENOMIC DNA]</scope>
    <source>
        <strain evidence="2 3">DSM 17721</strain>
    </source>
</reference>
<evidence type="ECO:0000256" key="1">
    <source>
        <dbReference type="SAM" id="SignalP"/>
    </source>
</evidence>
<dbReference type="RefSeq" id="WP_181551688.1">
    <property type="nucleotide sequence ID" value="NZ_JACDUS010000006.1"/>
</dbReference>
<keyword evidence="1" id="KW-0732">Signal</keyword>
<proteinExistence type="predicted"/>
<keyword evidence="3" id="KW-1185">Reference proteome</keyword>
<sequence>MKNIWIGLMWVFVLSFHLLAAPGPAAAEKNGLSQGQTIYVPAYSHIYSGDREKPFLLTVTLSIRNTDPNHGIQVTQVDYYQTQGKILRKYLDTPLTLKPLESVRYVVAQSDSSGGSGANFMVKWQSGKNTSVNPPIAETIMIGTQIQQGVSFTSRGQVIHEK</sequence>
<gene>
    <name evidence="2" type="ORF">HNR65_002374</name>
</gene>
<protein>
    <recommendedName>
        <fullName evidence="4">DUF3124 domain-containing protein</fullName>
    </recommendedName>
</protein>
<evidence type="ECO:0008006" key="4">
    <source>
        <dbReference type="Google" id="ProtNLM"/>
    </source>
</evidence>
<feature type="signal peptide" evidence="1">
    <location>
        <begin position="1"/>
        <end position="20"/>
    </location>
</feature>
<evidence type="ECO:0000313" key="3">
    <source>
        <dbReference type="Proteomes" id="UP000525298"/>
    </source>
</evidence>
<name>A0A7W0CAC7_9BACT</name>
<feature type="chain" id="PRO_5030757382" description="DUF3124 domain-containing protein" evidence="1">
    <location>
        <begin position="21"/>
        <end position="162"/>
    </location>
</feature>
<comment type="caution">
    <text evidence="2">The sequence shown here is derived from an EMBL/GenBank/DDBJ whole genome shotgun (WGS) entry which is preliminary data.</text>
</comment>
<dbReference type="Proteomes" id="UP000525298">
    <property type="component" value="Unassembled WGS sequence"/>
</dbReference>
<dbReference type="Pfam" id="PF11322">
    <property type="entry name" value="DUF3124"/>
    <property type="match status" value="1"/>
</dbReference>
<evidence type="ECO:0000313" key="2">
    <source>
        <dbReference type="EMBL" id="MBA2882040.1"/>
    </source>
</evidence>
<dbReference type="InterPro" id="IPR021471">
    <property type="entry name" value="DUF3124"/>
</dbReference>
<dbReference type="AlphaFoldDB" id="A0A7W0CAC7"/>
<organism evidence="2 3">
    <name type="scientific">Desulfosalsimonas propionicica</name>
    <dbReference type="NCBI Taxonomy" id="332175"/>
    <lineage>
        <taxon>Bacteria</taxon>
        <taxon>Pseudomonadati</taxon>
        <taxon>Thermodesulfobacteriota</taxon>
        <taxon>Desulfobacteria</taxon>
        <taxon>Desulfobacterales</taxon>
        <taxon>Desulfosalsimonadaceae</taxon>
        <taxon>Desulfosalsimonas</taxon>
    </lineage>
</organism>
<accession>A0A7W0CAC7</accession>